<evidence type="ECO:0000313" key="3">
    <source>
        <dbReference type="Proteomes" id="UP000299102"/>
    </source>
</evidence>
<accession>A0A4C1XF62</accession>
<feature type="compositionally biased region" description="Basic and acidic residues" evidence="1">
    <location>
        <begin position="121"/>
        <end position="130"/>
    </location>
</feature>
<feature type="region of interest" description="Disordered" evidence="1">
    <location>
        <begin position="110"/>
        <end position="132"/>
    </location>
</feature>
<dbReference type="Proteomes" id="UP000299102">
    <property type="component" value="Unassembled WGS sequence"/>
</dbReference>
<protein>
    <submittedName>
        <fullName evidence="2">Uncharacterized protein</fullName>
    </submittedName>
</protein>
<evidence type="ECO:0000256" key="1">
    <source>
        <dbReference type="SAM" id="MobiDB-lite"/>
    </source>
</evidence>
<keyword evidence="3" id="KW-1185">Reference proteome</keyword>
<dbReference type="AlphaFoldDB" id="A0A4C1XF62"/>
<evidence type="ECO:0000313" key="2">
    <source>
        <dbReference type="EMBL" id="GBP61730.1"/>
    </source>
</evidence>
<sequence length="159" mass="18219">MDYEQQTDEQIRTLRAPISLPGIGTHCRELDRELGYGYYRGFARFVIGMTCRTRCPARRIRCPAPQNDDNGRRRRQAPYPKRFSSIPLVKHNPPHFFLFPAERLEFTPVSPSPRPIARSRAAGDRSHDAAVSDTDSLTRSSMYAAGGSIWLEFFLLIYL</sequence>
<reference evidence="2 3" key="1">
    <citation type="journal article" date="2019" name="Commun. Biol.">
        <title>The bagworm genome reveals a unique fibroin gene that provides high tensile strength.</title>
        <authorList>
            <person name="Kono N."/>
            <person name="Nakamura H."/>
            <person name="Ohtoshi R."/>
            <person name="Tomita M."/>
            <person name="Numata K."/>
            <person name="Arakawa K."/>
        </authorList>
    </citation>
    <scope>NUCLEOTIDE SEQUENCE [LARGE SCALE GENOMIC DNA]</scope>
</reference>
<proteinExistence type="predicted"/>
<name>A0A4C1XF62_EUMVA</name>
<organism evidence="2 3">
    <name type="scientific">Eumeta variegata</name>
    <name type="common">Bagworm moth</name>
    <name type="synonym">Eumeta japonica</name>
    <dbReference type="NCBI Taxonomy" id="151549"/>
    <lineage>
        <taxon>Eukaryota</taxon>
        <taxon>Metazoa</taxon>
        <taxon>Ecdysozoa</taxon>
        <taxon>Arthropoda</taxon>
        <taxon>Hexapoda</taxon>
        <taxon>Insecta</taxon>
        <taxon>Pterygota</taxon>
        <taxon>Neoptera</taxon>
        <taxon>Endopterygota</taxon>
        <taxon>Lepidoptera</taxon>
        <taxon>Glossata</taxon>
        <taxon>Ditrysia</taxon>
        <taxon>Tineoidea</taxon>
        <taxon>Psychidae</taxon>
        <taxon>Oiketicinae</taxon>
        <taxon>Eumeta</taxon>
    </lineage>
</organism>
<dbReference type="EMBL" id="BGZK01000820">
    <property type="protein sequence ID" value="GBP61730.1"/>
    <property type="molecule type" value="Genomic_DNA"/>
</dbReference>
<gene>
    <name evidence="2" type="ORF">EVAR_89110_1</name>
</gene>
<comment type="caution">
    <text evidence="2">The sequence shown here is derived from an EMBL/GenBank/DDBJ whole genome shotgun (WGS) entry which is preliminary data.</text>
</comment>